<evidence type="ECO:0000313" key="1">
    <source>
        <dbReference type="EMBL" id="KAK8962125.1"/>
    </source>
</evidence>
<reference evidence="1 2" key="1">
    <citation type="journal article" date="2022" name="Nat. Plants">
        <title>Genomes of leafy and leafless Platanthera orchids illuminate the evolution of mycoheterotrophy.</title>
        <authorList>
            <person name="Li M.H."/>
            <person name="Liu K.W."/>
            <person name="Li Z."/>
            <person name="Lu H.C."/>
            <person name="Ye Q.L."/>
            <person name="Zhang D."/>
            <person name="Wang J.Y."/>
            <person name="Li Y.F."/>
            <person name="Zhong Z.M."/>
            <person name="Liu X."/>
            <person name="Yu X."/>
            <person name="Liu D.K."/>
            <person name="Tu X.D."/>
            <person name="Liu B."/>
            <person name="Hao Y."/>
            <person name="Liao X.Y."/>
            <person name="Jiang Y.T."/>
            <person name="Sun W.H."/>
            <person name="Chen J."/>
            <person name="Chen Y.Q."/>
            <person name="Ai Y."/>
            <person name="Zhai J.W."/>
            <person name="Wu S.S."/>
            <person name="Zhou Z."/>
            <person name="Hsiao Y.Y."/>
            <person name="Wu W.L."/>
            <person name="Chen Y.Y."/>
            <person name="Lin Y.F."/>
            <person name="Hsu J.L."/>
            <person name="Li C.Y."/>
            <person name="Wang Z.W."/>
            <person name="Zhao X."/>
            <person name="Zhong W.Y."/>
            <person name="Ma X.K."/>
            <person name="Ma L."/>
            <person name="Huang J."/>
            <person name="Chen G.Z."/>
            <person name="Huang M.Z."/>
            <person name="Huang L."/>
            <person name="Peng D.H."/>
            <person name="Luo Y.B."/>
            <person name="Zou S.Q."/>
            <person name="Chen S.P."/>
            <person name="Lan S."/>
            <person name="Tsai W.C."/>
            <person name="Van de Peer Y."/>
            <person name="Liu Z.J."/>
        </authorList>
    </citation>
    <scope>NUCLEOTIDE SEQUENCE [LARGE SCALE GENOMIC DNA]</scope>
    <source>
        <strain evidence="1">Lor288</strain>
    </source>
</reference>
<dbReference type="Proteomes" id="UP001412067">
    <property type="component" value="Unassembled WGS sequence"/>
</dbReference>
<evidence type="ECO:0000313" key="2">
    <source>
        <dbReference type="Proteomes" id="UP001412067"/>
    </source>
</evidence>
<proteinExistence type="predicted"/>
<comment type="caution">
    <text evidence="1">The sequence shown here is derived from an EMBL/GenBank/DDBJ whole genome shotgun (WGS) entry which is preliminary data.</text>
</comment>
<protein>
    <submittedName>
        <fullName evidence="1">Uncharacterized protein</fullName>
    </submittedName>
</protein>
<organism evidence="1 2">
    <name type="scientific">Platanthera guangdongensis</name>
    <dbReference type="NCBI Taxonomy" id="2320717"/>
    <lineage>
        <taxon>Eukaryota</taxon>
        <taxon>Viridiplantae</taxon>
        <taxon>Streptophyta</taxon>
        <taxon>Embryophyta</taxon>
        <taxon>Tracheophyta</taxon>
        <taxon>Spermatophyta</taxon>
        <taxon>Magnoliopsida</taxon>
        <taxon>Liliopsida</taxon>
        <taxon>Asparagales</taxon>
        <taxon>Orchidaceae</taxon>
        <taxon>Orchidoideae</taxon>
        <taxon>Orchideae</taxon>
        <taxon>Orchidinae</taxon>
        <taxon>Platanthera</taxon>
    </lineage>
</organism>
<dbReference type="EMBL" id="JBBWWR010000008">
    <property type="protein sequence ID" value="KAK8962125.1"/>
    <property type="molecule type" value="Genomic_DNA"/>
</dbReference>
<gene>
    <name evidence="1" type="ORF">KSP40_PGU000582</name>
</gene>
<sequence>MPGSKYLSCRCAPNTFTANVIPILNRLSEESIEALRDARLLPLFRMPTIPQNIPMLYVLLRLYNKDKQAFQLGKYLVKMIVNEVALILGLPNAGLRFKFSRSPVVYMTHKRLTEEIHRAADEEGRVSVILNAGSNIGSLEGCATVIGEFRNVLDE</sequence>
<accession>A0ABR2MDA3</accession>
<keyword evidence="2" id="KW-1185">Reference proteome</keyword>
<name>A0ABR2MDA3_9ASPA</name>